<dbReference type="PANTHER" id="PTHR10695">
    <property type="entry name" value="DEPHOSPHO-COA KINASE-RELATED"/>
    <property type="match status" value="1"/>
</dbReference>
<dbReference type="UniPathway" id="UPA00241">
    <property type="reaction ID" value="UER00356"/>
</dbReference>
<evidence type="ECO:0000256" key="5">
    <source>
        <dbReference type="ARBA" id="ARBA00022777"/>
    </source>
</evidence>
<reference evidence="10 11" key="1">
    <citation type="journal article" date="2015" name="Genome Announc.">
        <title>Expanding the biotechnology potential of lactobacilli through comparative genomics of 213 strains and associated genera.</title>
        <authorList>
            <person name="Sun Z."/>
            <person name="Harris H.M."/>
            <person name="McCann A."/>
            <person name="Guo C."/>
            <person name="Argimon S."/>
            <person name="Zhang W."/>
            <person name="Yang X."/>
            <person name="Jeffery I.B."/>
            <person name="Cooney J.C."/>
            <person name="Kagawa T.F."/>
            <person name="Liu W."/>
            <person name="Song Y."/>
            <person name="Salvetti E."/>
            <person name="Wrobel A."/>
            <person name="Rasinkangas P."/>
            <person name="Parkhill J."/>
            <person name="Rea M.C."/>
            <person name="O'Sullivan O."/>
            <person name="Ritari J."/>
            <person name="Douillard F.P."/>
            <person name="Paul Ross R."/>
            <person name="Yang R."/>
            <person name="Briner A.E."/>
            <person name="Felis G.E."/>
            <person name="de Vos W.M."/>
            <person name="Barrangou R."/>
            <person name="Klaenhammer T.R."/>
            <person name="Caufield P.W."/>
            <person name="Cui Y."/>
            <person name="Zhang H."/>
            <person name="O'Toole P.W."/>
        </authorList>
    </citation>
    <scope>NUCLEOTIDE SEQUENCE [LARGE SCALE GENOMIC DNA]</scope>
    <source>
        <strain evidence="10 11">DSM 20405</strain>
    </source>
</reference>
<name>A0A0R2HMA4_9FIRM</name>
<comment type="caution">
    <text evidence="10">The sequence shown here is derived from an EMBL/GenBank/DDBJ whole genome shotgun (WGS) entry which is preliminary data.</text>
</comment>
<evidence type="ECO:0000256" key="7">
    <source>
        <dbReference type="ARBA" id="ARBA00022993"/>
    </source>
</evidence>
<keyword evidence="11" id="KW-1185">Reference proteome</keyword>
<keyword evidence="6 8" id="KW-0067">ATP-binding</keyword>
<keyword evidence="5 8" id="KW-0418">Kinase</keyword>
<keyword evidence="4 8" id="KW-0547">Nucleotide-binding</keyword>
<evidence type="ECO:0000256" key="6">
    <source>
        <dbReference type="ARBA" id="ARBA00022840"/>
    </source>
</evidence>
<gene>
    <name evidence="8" type="primary">coaE</name>
    <name evidence="10" type="ORF">IV49_GL001461</name>
</gene>
<dbReference type="AlphaFoldDB" id="A0A0R2HMA4"/>
<evidence type="ECO:0000256" key="3">
    <source>
        <dbReference type="ARBA" id="ARBA00022679"/>
    </source>
</evidence>
<dbReference type="PATRIC" id="fig|1410657.5.peg.1510"/>
<evidence type="ECO:0000256" key="9">
    <source>
        <dbReference type="NCBIfam" id="TIGR00152"/>
    </source>
</evidence>
<keyword evidence="2 8" id="KW-0963">Cytoplasm</keyword>
<comment type="function">
    <text evidence="8">Catalyzes the phosphorylation of the 3'-hydroxyl group of dephosphocoenzyme A to form coenzyme A.</text>
</comment>
<dbReference type="EMBL" id="JQBL01000004">
    <property type="protein sequence ID" value="KRN50967.1"/>
    <property type="molecule type" value="Genomic_DNA"/>
</dbReference>
<dbReference type="Gene3D" id="3.40.50.300">
    <property type="entry name" value="P-loop containing nucleotide triphosphate hydrolases"/>
    <property type="match status" value="1"/>
</dbReference>
<dbReference type="NCBIfam" id="TIGR00152">
    <property type="entry name" value="dephospho-CoA kinase"/>
    <property type="match status" value="1"/>
</dbReference>
<dbReference type="SUPFAM" id="SSF52540">
    <property type="entry name" value="P-loop containing nucleoside triphosphate hydrolases"/>
    <property type="match status" value="1"/>
</dbReference>
<organism evidence="10 11">
    <name type="scientific">Kandleria vitulina DSM 20405</name>
    <dbReference type="NCBI Taxonomy" id="1410657"/>
    <lineage>
        <taxon>Bacteria</taxon>
        <taxon>Bacillati</taxon>
        <taxon>Bacillota</taxon>
        <taxon>Erysipelotrichia</taxon>
        <taxon>Erysipelotrichales</taxon>
        <taxon>Coprobacillaceae</taxon>
        <taxon>Kandleria</taxon>
    </lineage>
</organism>
<dbReference type="GO" id="GO:0004140">
    <property type="term" value="F:dephospho-CoA kinase activity"/>
    <property type="evidence" value="ECO:0007669"/>
    <property type="project" value="UniProtKB-UniRule"/>
</dbReference>
<evidence type="ECO:0000256" key="8">
    <source>
        <dbReference type="HAMAP-Rule" id="MF_00376"/>
    </source>
</evidence>
<accession>A0A0R2HMA4</accession>
<comment type="pathway">
    <text evidence="8">Cofactor biosynthesis; coenzyme A biosynthesis; CoA from (R)-pantothenate: step 5/5.</text>
</comment>
<proteinExistence type="inferred from homology"/>
<feature type="binding site" evidence="8">
    <location>
        <begin position="12"/>
        <end position="17"/>
    </location>
    <ligand>
        <name>ATP</name>
        <dbReference type="ChEBI" id="CHEBI:30616"/>
    </ligand>
</feature>
<evidence type="ECO:0000256" key="2">
    <source>
        <dbReference type="ARBA" id="ARBA00022490"/>
    </source>
</evidence>
<comment type="catalytic activity">
    <reaction evidence="8">
        <text>3'-dephospho-CoA + ATP = ADP + CoA + H(+)</text>
        <dbReference type="Rhea" id="RHEA:18245"/>
        <dbReference type="ChEBI" id="CHEBI:15378"/>
        <dbReference type="ChEBI" id="CHEBI:30616"/>
        <dbReference type="ChEBI" id="CHEBI:57287"/>
        <dbReference type="ChEBI" id="CHEBI:57328"/>
        <dbReference type="ChEBI" id="CHEBI:456216"/>
        <dbReference type="EC" id="2.7.1.24"/>
    </reaction>
</comment>
<dbReference type="HAMAP" id="MF_00376">
    <property type="entry name" value="Dephospho_CoA_kinase"/>
    <property type="match status" value="1"/>
</dbReference>
<comment type="similarity">
    <text evidence="1 8">Belongs to the CoaE family.</text>
</comment>
<dbReference type="Proteomes" id="UP000051841">
    <property type="component" value="Unassembled WGS sequence"/>
</dbReference>
<dbReference type="InterPro" id="IPR027417">
    <property type="entry name" value="P-loop_NTPase"/>
</dbReference>
<comment type="subcellular location">
    <subcellularLocation>
        <location evidence="8">Cytoplasm</location>
    </subcellularLocation>
</comment>
<dbReference type="EC" id="2.7.1.24" evidence="8 9"/>
<dbReference type="PROSITE" id="PS51219">
    <property type="entry name" value="DPCK"/>
    <property type="match status" value="1"/>
</dbReference>
<dbReference type="GO" id="GO:0005737">
    <property type="term" value="C:cytoplasm"/>
    <property type="evidence" value="ECO:0007669"/>
    <property type="project" value="UniProtKB-SubCell"/>
</dbReference>
<dbReference type="PANTHER" id="PTHR10695:SF46">
    <property type="entry name" value="BIFUNCTIONAL COENZYME A SYNTHASE-RELATED"/>
    <property type="match status" value="1"/>
</dbReference>
<evidence type="ECO:0000313" key="11">
    <source>
        <dbReference type="Proteomes" id="UP000051841"/>
    </source>
</evidence>
<evidence type="ECO:0000256" key="1">
    <source>
        <dbReference type="ARBA" id="ARBA00009018"/>
    </source>
</evidence>
<keyword evidence="7 8" id="KW-0173">Coenzyme A biosynthesis</keyword>
<dbReference type="FunFam" id="3.40.50.300:FF:000991">
    <property type="entry name" value="Dephospho-CoA kinase"/>
    <property type="match status" value="1"/>
</dbReference>
<dbReference type="InterPro" id="IPR001977">
    <property type="entry name" value="Depp_CoAkinase"/>
</dbReference>
<evidence type="ECO:0000256" key="4">
    <source>
        <dbReference type="ARBA" id="ARBA00022741"/>
    </source>
</evidence>
<protein>
    <recommendedName>
        <fullName evidence="8 9">Dephospho-CoA kinase</fullName>
        <ecNumber evidence="8 9">2.7.1.24</ecNumber>
    </recommendedName>
    <alternativeName>
        <fullName evidence="8">Dephosphocoenzyme A kinase</fullName>
    </alternativeName>
</protein>
<dbReference type="GO" id="GO:0005524">
    <property type="term" value="F:ATP binding"/>
    <property type="evidence" value="ECO:0007669"/>
    <property type="project" value="UniProtKB-UniRule"/>
</dbReference>
<dbReference type="Pfam" id="PF01121">
    <property type="entry name" value="CoaE"/>
    <property type="match status" value="1"/>
</dbReference>
<keyword evidence="3 8" id="KW-0808">Transferase</keyword>
<sequence length="193" mass="22420">MTKVIGLTGGIATGKSTVSSYLKKKGYFIIDADMIAHDALMKGKKPYELVCAHFPTVVEEGEINRRALGKIVFHDQKEKDILESYVLPYVREEIEKEIEKHEEVILDVPLLFEKQYDILCDFIIVVSCSYEIQLKRLMERNHFSKEEAHVRIMSQMSLAEKEKRADYIIHNDGNLEELYKQVDDVIREVKHAF</sequence>
<evidence type="ECO:0000313" key="10">
    <source>
        <dbReference type="EMBL" id="KRN50967.1"/>
    </source>
</evidence>
<dbReference type="GO" id="GO:0015937">
    <property type="term" value="P:coenzyme A biosynthetic process"/>
    <property type="evidence" value="ECO:0007669"/>
    <property type="project" value="UniProtKB-UniRule"/>
</dbReference>
<dbReference type="CDD" id="cd02022">
    <property type="entry name" value="DPCK"/>
    <property type="match status" value="1"/>
</dbReference>
<dbReference type="RefSeq" id="WP_031588448.1">
    <property type="nucleotide sequence ID" value="NZ_JNKN01000001.1"/>
</dbReference>